<evidence type="ECO:0000256" key="1">
    <source>
        <dbReference type="ARBA" id="ARBA00010838"/>
    </source>
</evidence>
<dbReference type="Pfam" id="PF00232">
    <property type="entry name" value="Glyco_hydro_1"/>
    <property type="match status" value="1"/>
</dbReference>
<keyword evidence="6" id="KW-0326">Glycosidase</keyword>
<dbReference type="AlphaFoldDB" id="A0A653CBX6"/>
<dbReference type="InterPro" id="IPR018120">
    <property type="entry name" value="Glyco_hydro_1_AS"/>
</dbReference>
<evidence type="ECO:0000256" key="3">
    <source>
        <dbReference type="ARBA" id="ARBA00012744"/>
    </source>
</evidence>
<evidence type="ECO:0000256" key="4">
    <source>
        <dbReference type="ARBA" id="ARBA00022801"/>
    </source>
</evidence>
<gene>
    <name evidence="10" type="ORF">CALMAC_LOCUS7867</name>
</gene>
<comment type="subunit">
    <text evidence="2">Homodimer.</text>
</comment>
<dbReference type="SUPFAM" id="SSF51445">
    <property type="entry name" value="(Trans)glycosidases"/>
    <property type="match status" value="1"/>
</dbReference>
<reference evidence="10 11" key="1">
    <citation type="submission" date="2019-01" db="EMBL/GenBank/DDBJ databases">
        <authorList>
            <person name="Sayadi A."/>
        </authorList>
    </citation>
    <scope>NUCLEOTIDE SEQUENCE [LARGE SCALE GENOMIC DNA]</scope>
</reference>
<dbReference type="FunFam" id="3.20.20.80:FF:000013">
    <property type="entry name" value="lactase-phlorizin hydrolase"/>
    <property type="match status" value="1"/>
</dbReference>
<name>A0A653CBX6_CALMS</name>
<dbReference type="InterPro" id="IPR017853">
    <property type="entry name" value="GH"/>
</dbReference>
<evidence type="ECO:0000256" key="2">
    <source>
        <dbReference type="ARBA" id="ARBA00011738"/>
    </source>
</evidence>
<dbReference type="EC" id="3.2.1.21" evidence="3"/>
<keyword evidence="11" id="KW-1185">Reference proteome</keyword>
<evidence type="ECO:0000313" key="10">
    <source>
        <dbReference type="EMBL" id="VEN45405.1"/>
    </source>
</evidence>
<evidence type="ECO:0000256" key="9">
    <source>
        <dbReference type="SAM" id="SignalP"/>
    </source>
</evidence>
<keyword evidence="5" id="KW-0325">Glycoprotein</keyword>
<evidence type="ECO:0000256" key="6">
    <source>
        <dbReference type="ARBA" id="ARBA00023295"/>
    </source>
</evidence>
<dbReference type="PANTHER" id="PTHR10353:SF36">
    <property type="entry name" value="LP05116P"/>
    <property type="match status" value="1"/>
</dbReference>
<keyword evidence="9" id="KW-0732">Signal</keyword>
<dbReference type="GO" id="GO:0008422">
    <property type="term" value="F:beta-glucosidase activity"/>
    <property type="evidence" value="ECO:0007669"/>
    <property type="project" value="TreeGrafter"/>
</dbReference>
<evidence type="ECO:0000256" key="8">
    <source>
        <dbReference type="RuleBase" id="RU003690"/>
    </source>
</evidence>
<organism evidence="10 11">
    <name type="scientific">Callosobruchus maculatus</name>
    <name type="common">Southern cowpea weevil</name>
    <name type="synonym">Pulse bruchid</name>
    <dbReference type="NCBI Taxonomy" id="64391"/>
    <lineage>
        <taxon>Eukaryota</taxon>
        <taxon>Metazoa</taxon>
        <taxon>Ecdysozoa</taxon>
        <taxon>Arthropoda</taxon>
        <taxon>Hexapoda</taxon>
        <taxon>Insecta</taxon>
        <taxon>Pterygota</taxon>
        <taxon>Neoptera</taxon>
        <taxon>Endopterygota</taxon>
        <taxon>Coleoptera</taxon>
        <taxon>Polyphaga</taxon>
        <taxon>Cucujiformia</taxon>
        <taxon>Chrysomeloidea</taxon>
        <taxon>Chrysomelidae</taxon>
        <taxon>Bruchinae</taxon>
        <taxon>Bruchini</taxon>
        <taxon>Callosobruchus</taxon>
    </lineage>
</organism>
<sequence length="504" mass="57234">MGFVSILLFALGCVHCSITCCSSAEVNKHFFPPGFKIGVANAAPQIEGAWNEDGKGETIWDRYAISQPDTIYDHSSPQVASDSYHKWREDLEMVKEMGVDHYRLSIAWARIYPDGYKTDKPNERGVAYYKNLLRSLRALNIEPMVTLYHWDLPQKLQDDFGGWLSPKIVDIFADYARTCFELFGDEVKWWTTINEPKQICELGYGSGVFPPAINLPGVGNYQCAKNVLLAHAKAYHIYDKEFRQKNQGKVSIVIDTIWFEPNTTKPVDIEASERALQFSFGLYGNPVFNGDWPAVVKARVAQRSKQAGLKKSRLPTLSPEEIALINGTHDFLCINHYASHMVSALSDEPPFTDTSFDADIGVNDSIPSEWPKGGEAWFAVWPPGMRKLLVWLKNTYNNPEIVITENGFSDNAGTLEDDHRINYYRDYVSNCLDAIYIDNVNLTGYTAWSILDDWEWRVGYHSLIGMYKVDFNDPNRARTPRKSAGYFTQVAKNRCLVDPKDCVH</sequence>
<dbReference type="Gene3D" id="3.20.20.80">
    <property type="entry name" value="Glycosidases"/>
    <property type="match status" value="1"/>
</dbReference>
<evidence type="ECO:0000313" key="11">
    <source>
        <dbReference type="Proteomes" id="UP000410492"/>
    </source>
</evidence>
<comment type="similarity">
    <text evidence="1 8">Belongs to the glycosyl hydrolase 1 family.</text>
</comment>
<feature type="active site" description="Nucleophile" evidence="7">
    <location>
        <position position="405"/>
    </location>
</feature>
<feature type="chain" id="PRO_5024872852" description="beta-glucosidase" evidence="9">
    <location>
        <begin position="17"/>
        <end position="504"/>
    </location>
</feature>
<accession>A0A653CBX6</accession>
<protein>
    <recommendedName>
        <fullName evidence="3">beta-glucosidase</fullName>
        <ecNumber evidence="3">3.2.1.21</ecNumber>
    </recommendedName>
</protein>
<dbReference type="GO" id="GO:0005975">
    <property type="term" value="P:carbohydrate metabolic process"/>
    <property type="evidence" value="ECO:0007669"/>
    <property type="project" value="InterPro"/>
</dbReference>
<proteinExistence type="inferred from homology"/>
<dbReference type="PRINTS" id="PR00131">
    <property type="entry name" value="GLHYDRLASE1"/>
</dbReference>
<evidence type="ECO:0000256" key="7">
    <source>
        <dbReference type="PROSITE-ProRule" id="PRU10055"/>
    </source>
</evidence>
<dbReference type="EMBL" id="CAACVG010007433">
    <property type="protein sequence ID" value="VEN45405.1"/>
    <property type="molecule type" value="Genomic_DNA"/>
</dbReference>
<dbReference type="PROSITE" id="PS00572">
    <property type="entry name" value="GLYCOSYL_HYDROL_F1_1"/>
    <property type="match status" value="1"/>
</dbReference>
<feature type="signal peptide" evidence="9">
    <location>
        <begin position="1"/>
        <end position="16"/>
    </location>
</feature>
<dbReference type="PANTHER" id="PTHR10353">
    <property type="entry name" value="GLYCOSYL HYDROLASE"/>
    <property type="match status" value="1"/>
</dbReference>
<dbReference type="OrthoDB" id="65569at2759"/>
<evidence type="ECO:0000256" key="5">
    <source>
        <dbReference type="ARBA" id="ARBA00023180"/>
    </source>
</evidence>
<dbReference type="Proteomes" id="UP000410492">
    <property type="component" value="Unassembled WGS sequence"/>
</dbReference>
<keyword evidence="4" id="KW-0378">Hydrolase</keyword>
<dbReference type="InterPro" id="IPR001360">
    <property type="entry name" value="Glyco_hydro_1"/>
</dbReference>